<dbReference type="Proteomes" id="UP001499841">
    <property type="component" value="Unassembled WGS sequence"/>
</dbReference>
<accession>A0ABP8EYN9</accession>
<feature type="region of interest" description="Disordered" evidence="1">
    <location>
        <begin position="150"/>
        <end position="208"/>
    </location>
</feature>
<evidence type="ECO:0000313" key="3">
    <source>
        <dbReference type="Proteomes" id="UP001499841"/>
    </source>
</evidence>
<keyword evidence="3" id="KW-1185">Reference proteome</keyword>
<proteinExistence type="predicted"/>
<name>A0ABP8EYN9_9MICO</name>
<protein>
    <recommendedName>
        <fullName evidence="4">DUF4352 domain-containing protein</fullName>
    </recommendedName>
</protein>
<reference evidence="3" key="1">
    <citation type="journal article" date="2019" name="Int. J. Syst. Evol. Microbiol.">
        <title>The Global Catalogue of Microorganisms (GCM) 10K type strain sequencing project: providing services to taxonomists for standard genome sequencing and annotation.</title>
        <authorList>
            <consortium name="The Broad Institute Genomics Platform"/>
            <consortium name="The Broad Institute Genome Sequencing Center for Infectious Disease"/>
            <person name="Wu L."/>
            <person name="Ma J."/>
        </authorList>
    </citation>
    <scope>NUCLEOTIDE SEQUENCE [LARGE SCALE GENOMIC DNA]</scope>
    <source>
        <strain evidence="3">JCM 17459</strain>
    </source>
</reference>
<feature type="region of interest" description="Disordered" evidence="1">
    <location>
        <begin position="1"/>
        <end position="129"/>
    </location>
</feature>
<feature type="compositionally biased region" description="Low complexity" evidence="1">
    <location>
        <begin position="22"/>
        <end position="31"/>
    </location>
</feature>
<feature type="compositionally biased region" description="Low complexity" evidence="1">
    <location>
        <begin position="90"/>
        <end position="100"/>
    </location>
</feature>
<feature type="compositionally biased region" description="Pro residues" evidence="1">
    <location>
        <begin position="32"/>
        <end position="49"/>
    </location>
</feature>
<dbReference type="PRINTS" id="PR01217">
    <property type="entry name" value="PRICHEXTENSN"/>
</dbReference>
<feature type="compositionally biased region" description="Low complexity" evidence="1">
    <location>
        <begin position="181"/>
        <end position="206"/>
    </location>
</feature>
<gene>
    <name evidence="2" type="ORF">GCM10022262_31670</name>
</gene>
<organism evidence="2 3">
    <name type="scientific">Georgenia daeguensis</name>
    <dbReference type="NCBI Taxonomy" id="908355"/>
    <lineage>
        <taxon>Bacteria</taxon>
        <taxon>Bacillati</taxon>
        <taxon>Actinomycetota</taxon>
        <taxon>Actinomycetes</taxon>
        <taxon>Micrococcales</taxon>
        <taxon>Bogoriellaceae</taxon>
        <taxon>Georgenia</taxon>
    </lineage>
</organism>
<feature type="compositionally biased region" description="Low complexity" evidence="1">
    <location>
        <begin position="1"/>
        <end position="11"/>
    </location>
</feature>
<feature type="compositionally biased region" description="Pro residues" evidence="1">
    <location>
        <begin position="76"/>
        <end position="89"/>
    </location>
</feature>
<evidence type="ECO:0000256" key="1">
    <source>
        <dbReference type="SAM" id="MobiDB-lite"/>
    </source>
</evidence>
<evidence type="ECO:0008006" key="4">
    <source>
        <dbReference type="Google" id="ProtNLM"/>
    </source>
</evidence>
<comment type="caution">
    <text evidence="2">The sequence shown here is derived from an EMBL/GenBank/DDBJ whole genome shotgun (WGS) entry which is preliminary data.</text>
</comment>
<evidence type="ECO:0000313" key="2">
    <source>
        <dbReference type="EMBL" id="GAA4288807.1"/>
    </source>
</evidence>
<feature type="compositionally biased region" description="Pro residues" evidence="1">
    <location>
        <begin position="101"/>
        <end position="118"/>
    </location>
</feature>
<dbReference type="EMBL" id="BAABBA010000018">
    <property type="protein sequence ID" value="GAA4288807.1"/>
    <property type="molecule type" value="Genomic_DNA"/>
</dbReference>
<sequence length="302" mass="29895">MAACLALAGCGADRGSPVDDVAAPAQTAPESPASPPAEPTAPAEPPSGAPSPTAEDPVAPPEDPAPGVGNRTPGRQPGPRPSDPAPTTPSPSVAPTERPSPSTPAPRPTPSRTPPPAPEQVGGPSAALAFGQTYVWDNGLAVTAGRPAEVETHEKQEEGGAETTAPPSTTSGDEPADAPADEAGPTDEAGPATTTPSPAPSGTAPADETGVVAVDIVLVNGTDRPINTSIFVAMSSGGADAPLVYDPEAGLTGPPGTTIQPGQRVSFTMGFEVQDPADLTMEVRPAYHYVSALFVLPAGAQG</sequence>